<feature type="transmembrane region" description="Helical" evidence="7">
    <location>
        <begin position="216"/>
        <end position="238"/>
    </location>
</feature>
<dbReference type="CDD" id="cd17330">
    <property type="entry name" value="MFS_SLC46_TetA_like"/>
    <property type="match status" value="1"/>
</dbReference>
<protein>
    <recommendedName>
        <fullName evidence="8">Major facilitator superfamily (MFS) profile domain-containing protein</fullName>
    </recommendedName>
</protein>
<reference evidence="9 10" key="1">
    <citation type="submission" date="2020-01" db="EMBL/GenBank/DDBJ databases">
        <authorList>
            <person name="Gupta K D."/>
        </authorList>
    </citation>
    <scope>NUCLEOTIDE SEQUENCE [LARGE SCALE GENOMIC DNA]</scope>
</reference>
<evidence type="ECO:0000256" key="1">
    <source>
        <dbReference type="ARBA" id="ARBA00004141"/>
    </source>
</evidence>
<evidence type="ECO:0000313" key="9">
    <source>
        <dbReference type="EMBL" id="CAA7266822.1"/>
    </source>
</evidence>
<evidence type="ECO:0000256" key="5">
    <source>
        <dbReference type="ARBA" id="ARBA00023136"/>
    </source>
</evidence>
<evidence type="ECO:0000256" key="4">
    <source>
        <dbReference type="ARBA" id="ARBA00022989"/>
    </source>
</evidence>
<evidence type="ECO:0000313" key="10">
    <source>
        <dbReference type="Proteomes" id="UP000467700"/>
    </source>
</evidence>
<feature type="transmembrane region" description="Helical" evidence="7">
    <location>
        <begin position="118"/>
        <end position="140"/>
    </location>
</feature>
<dbReference type="InterPro" id="IPR011701">
    <property type="entry name" value="MFS"/>
</dbReference>
<name>A0A8S0X4E4_CYCAE</name>
<proteinExistence type="predicted"/>
<dbReference type="OrthoDB" id="419616at2759"/>
<evidence type="ECO:0000256" key="2">
    <source>
        <dbReference type="ARBA" id="ARBA00022448"/>
    </source>
</evidence>
<organism evidence="9 10">
    <name type="scientific">Cyclocybe aegerita</name>
    <name type="common">Black poplar mushroom</name>
    <name type="synonym">Agrocybe aegerita</name>
    <dbReference type="NCBI Taxonomy" id="1973307"/>
    <lineage>
        <taxon>Eukaryota</taxon>
        <taxon>Fungi</taxon>
        <taxon>Dikarya</taxon>
        <taxon>Basidiomycota</taxon>
        <taxon>Agaricomycotina</taxon>
        <taxon>Agaricomycetes</taxon>
        <taxon>Agaricomycetidae</taxon>
        <taxon>Agaricales</taxon>
        <taxon>Agaricineae</taxon>
        <taxon>Bolbitiaceae</taxon>
        <taxon>Cyclocybe</taxon>
    </lineage>
</organism>
<feature type="transmembrane region" description="Helical" evidence="7">
    <location>
        <begin position="392"/>
        <end position="410"/>
    </location>
</feature>
<evidence type="ECO:0000259" key="8">
    <source>
        <dbReference type="PROSITE" id="PS50850"/>
    </source>
</evidence>
<dbReference type="PANTHER" id="PTHR23504">
    <property type="entry name" value="MAJOR FACILITATOR SUPERFAMILY DOMAIN-CONTAINING PROTEIN 10"/>
    <property type="match status" value="1"/>
</dbReference>
<dbReference type="Gene3D" id="1.20.1250.20">
    <property type="entry name" value="MFS general substrate transporter like domains"/>
    <property type="match status" value="1"/>
</dbReference>
<dbReference type="Proteomes" id="UP000467700">
    <property type="component" value="Unassembled WGS sequence"/>
</dbReference>
<dbReference type="InterPro" id="IPR020846">
    <property type="entry name" value="MFS_dom"/>
</dbReference>
<feature type="transmembrane region" description="Helical" evidence="7">
    <location>
        <begin position="422"/>
        <end position="442"/>
    </location>
</feature>
<feature type="compositionally biased region" description="Polar residues" evidence="6">
    <location>
        <begin position="1"/>
        <end position="17"/>
    </location>
</feature>
<accession>A0A8S0X4E4</accession>
<dbReference type="Pfam" id="PF07690">
    <property type="entry name" value="MFS_1"/>
    <property type="match status" value="1"/>
</dbReference>
<dbReference type="PRINTS" id="PR01035">
    <property type="entry name" value="TCRTETA"/>
</dbReference>
<dbReference type="GO" id="GO:0016020">
    <property type="term" value="C:membrane"/>
    <property type="evidence" value="ECO:0007669"/>
    <property type="project" value="UniProtKB-SubCell"/>
</dbReference>
<dbReference type="InterPro" id="IPR001958">
    <property type="entry name" value="Tet-R_TetA/multi-R_MdtG-like"/>
</dbReference>
<evidence type="ECO:0000256" key="3">
    <source>
        <dbReference type="ARBA" id="ARBA00022692"/>
    </source>
</evidence>
<feature type="transmembrane region" description="Helical" evidence="7">
    <location>
        <begin position="320"/>
        <end position="339"/>
    </location>
</feature>
<keyword evidence="3 7" id="KW-0812">Transmembrane</keyword>
<feature type="transmembrane region" description="Helical" evidence="7">
    <location>
        <begin position="83"/>
        <end position="106"/>
    </location>
</feature>
<evidence type="ECO:0000256" key="7">
    <source>
        <dbReference type="SAM" id="Phobius"/>
    </source>
</evidence>
<feature type="transmembrane region" description="Helical" evidence="7">
    <location>
        <begin position="498"/>
        <end position="517"/>
    </location>
</feature>
<evidence type="ECO:0000256" key="6">
    <source>
        <dbReference type="SAM" id="MobiDB-lite"/>
    </source>
</evidence>
<comment type="subcellular location">
    <subcellularLocation>
        <location evidence="1">Membrane</location>
        <topology evidence="1">Multi-pass membrane protein</topology>
    </subcellularLocation>
</comment>
<keyword evidence="5 7" id="KW-0472">Membrane</keyword>
<dbReference type="InterPro" id="IPR036259">
    <property type="entry name" value="MFS_trans_sf"/>
</dbReference>
<comment type="caution">
    <text evidence="9">The sequence shown here is derived from an EMBL/GenBank/DDBJ whole genome shotgun (WGS) entry which is preliminary data.</text>
</comment>
<keyword evidence="10" id="KW-1185">Reference proteome</keyword>
<sequence>MTSSTEGRSNGENSHTIANGVDREVDHVAPDQEKPTPLPVFQLFIVFLIQFAEPVTATAIYPFVIQFVKDTGVTQGDERKTGYFAGIIESTFFFAECLTVVQWGYLADRFGRRPILMLGPLGLAIGMLLFGLSTTFWPLVFSRALQGVFNGNIGVSKSVMAEITDSTNIGDAIAFIPLMWSTGVTIGPIMGGMLSNSATRWPNTLGRIHLLKVHPYLLPCAVASCIAFGTFVIAAFGLKETLPSLVAKQKRENRIRDASNDLFEAVPSEDSPLITHEQNLGYGTDPASNQGHRADLLEVPTVDTSSEASEGLRAIFTRPLLIIFINLIFLALLEMSYSALLPLVYSTSIEFGGLGLDPFHIGVILGTFGFINSFVQMYFLGQLIRAHGPRKLFIVSFSCFIVSFSSYPVMSFFARRAGRVDTIVIACICIQFGFQMMIYMAFGSLQVLLVQSIPEGGPMGMVNGVAQMLSSGTRSIAPTFASSLFSVSLQRQLLGGNLVYLVLIGLVLAGIQAAQFLSNPPEKKENRRSQQST</sequence>
<feature type="transmembrane region" description="Helical" evidence="7">
    <location>
        <begin position="40"/>
        <end position="63"/>
    </location>
</feature>
<keyword evidence="2" id="KW-0813">Transport</keyword>
<gene>
    <name evidence="9" type="ORF">AAE3_LOCUS9199</name>
</gene>
<dbReference type="PROSITE" id="PS50850">
    <property type="entry name" value="MFS"/>
    <property type="match status" value="1"/>
</dbReference>
<feature type="region of interest" description="Disordered" evidence="6">
    <location>
        <begin position="1"/>
        <end position="21"/>
    </location>
</feature>
<dbReference type="EMBL" id="CACVBS010000057">
    <property type="protein sequence ID" value="CAA7266822.1"/>
    <property type="molecule type" value="Genomic_DNA"/>
</dbReference>
<dbReference type="PANTHER" id="PTHR23504:SF15">
    <property type="entry name" value="MAJOR FACILITATOR SUPERFAMILY (MFS) PROFILE DOMAIN-CONTAINING PROTEIN"/>
    <property type="match status" value="1"/>
</dbReference>
<keyword evidence="4 7" id="KW-1133">Transmembrane helix</keyword>
<feature type="transmembrane region" description="Helical" evidence="7">
    <location>
        <begin position="359"/>
        <end position="380"/>
    </location>
</feature>
<feature type="domain" description="Major facilitator superfamily (MFS) profile" evidence="8">
    <location>
        <begin position="42"/>
        <end position="522"/>
    </location>
</feature>
<dbReference type="SUPFAM" id="SSF103473">
    <property type="entry name" value="MFS general substrate transporter"/>
    <property type="match status" value="1"/>
</dbReference>
<dbReference type="AlphaFoldDB" id="A0A8S0X4E4"/>
<dbReference type="GO" id="GO:0022857">
    <property type="term" value="F:transmembrane transporter activity"/>
    <property type="evidence" value="ECO:0007669"/>
    <property type="project" value="InterPro"/>
</dbReference>